<gene>
    <name evidence="1" type="ORF">EVAR_16467_1</name>
</gene>
<dbReference type="SUPFAM" id="SSF56219">
    <property type="entry name" value="DNase I-like"/>
    <property type="match status" value="1"/>
</dbReference>
<proteinExistence type="predicted"/>
<protein>
    <recommendedName>
        <fullName evidence="3">RNA-directed DNA polymerase from mobile element jockey</fullName>
    </recommendedName>
</protein>
<reference evidence="1 2" key="1">
    <citation type="journal article" date="2019" name="Commun. Biol.">
        <title>The bagworm genome reveals a unique fibroin gene that provides high tensile strength.</title>
        <authorList>
            <person name="Kono N."/>
            <person name="Nakamura H."/>
            <person name="Ohtoshi R."/>
            <person name="Tomita M."/>
            <person name="Numata K."/>
            <person name="Arakawa K."/>
        </authorList>
    </citation>
    <scope>NUCLEOTIDE SEQUENCE [LARGE SCALE GENOMIC DNA]</scope>
</reference>
<accession>A0A4C1UKD4</accession>
<dbReference type="Gene3D" id="3.60.10.10">
    <property type="entry name" value="Endonuclease/exonuclease/phosphatase"/>
    <property type="match status" value="1"/>
</dbReference>
<dbReference type="EMBL" id="BGZK01000186">
    <property type="protein sequence ID" value="GBP26885.1"/>
    <property type="molecule type" value="Genomic_DNA"/>
</dbReference>
<dbReference type="STRING" id="151549.A0A4C1UKD4"/>
<dbReference type="AlphaFoldDB" id="A0A4C1UKD4"/>
<keyword evidence="2" id="KW-1185">Reference proteome</keyword>
<evidence type="ECO:0000313" key="2">
    <source>
        <dbReference type="Proteomes" id="UP000299102"/>
    </source>
</evidence>
<sequence>MCRRDEIFPRSIAYRGTAIPVRRDIVHGRLKLPDFMHSRTLGITLGSTGTELLLFVTYRPHGSHFYSSDIHTIFDDHTPTILAGDLSAKHTACNSRVVSPAGRQLLHDAEDYGYEVLGLDTPSHVPTDTCFGVDVLDIVLCHRLPSPIHVEVLYDMDTQYLSILITLGATTH</sequence>
<organism evidence="1 2">
    <name type="scientific">Eumeta variegata</name>
    <name type="common">Bagworm moth</name>
    <name type="synonym">Eumeta japonica</name>
    <dbReference type="NCBI Taxonomy" id="151549"/>
    <lineage>
        <taxon>Eukaryota</taxon>
        <taxon>Metazoa</taxon>
        <taxon>Ecdysozoa</taxon>
        <taxon>Arthropoda</taxon>
        <taxon>Hexapoda</taxon>
        <taxon>Insecta</taxon>
        <taxon>Pterygota</taxon>
        <taxon>Neoptera</taxon>
        <taxon>Endopterygota</taxon>
        <taxon>Lepidoptera</taxon>
        <taxon>Glossata</taxon>
        <taxon>Ditrysia</taxon>
        <taxon>Tineoidea</taxon>
        <taxon>Psychidae</taxon>
        <taxon>Oiketicinae</taxon>
        <taxon>Eumeta</taxon>
    </lineage>
</organism>
<evidence type="ECO:0000313" key="1">
    <source>
        <dbReference type="EMBL" id="GBP26885.1"/>
    </source>
</evidence>
<comment type="caution">
    <text evidence="1">The sequence shown here is derived from an EMBL/GenBank/DDBJ whole genome shotgun (WGS) entry which is preliminary data.</text>
</comment>
<evidence type="ECO:0008006" key="3">
    <source>
        <dbReference type="Google" id="ProtNLM"/>
    </source>
</evidence>
<dbReference type="Proteomes" id="UP000299102">
    <property type="component" value="Unassembled WGS sequence"/>
</dbReference>
<dbReference type="OrthoDB" id="412981at2759"/>
<name>A0A4C1UKD4_EUMVA</name>
<dbReference type="InterPro" id="IPR036691">
    <property type="entry name" value="Endo/exonu/phosph_ase_sf"/>
</dbReference>